<reference evidence="2 3" key="1">
    <citation type="submission" date="2020-08" db="EMBL/GenBank/DDBJ databases">
        <title>Genomic Encyclopedia of Type Strains, Phase IV (KMG-IV): sequencing the most valuable type-strain genomes for metagenomic binning, comparative biology and taxonomic classification.</title>
        <authorList>
            <person name="Goeker M."/>
        </authorList>
    </citation>
    <scope>NUCLEOTIDE SEQUENCE [LARGE SCALE GENOMIC DNA]</scope>
    <source>
        <strain evidence="2 3">YIM 65646</strain>
    </source>
</reference>
<name>A0A841FS74_9ACTN</name>
<keyword evidence="1" id="KW-1133">Transmembrane helix</keyword>
<feature type="transmembrane region" description="Helical" evidence="1">
    <location>
        <begin position="12"/>
        <end position="36"/>
    </location>
</feature>
<dbReference type="RefSeq" id="WP_184791432.1">
    <property type="nucleotide sequence ID" value="NZ_BONT01000069.1"/>
</dbReference>
<feature type="transmembrane region" description="Helical" evidence="1">
    <location>
        <begin position="150"/>
        <end position="170"/>
    </location>
</feature>
<evidence type="ECO:0000313" key="3">
    <source>
        <dbReference type="Proteomes" id="UP000548476"/>
    </source>
</evidence>
<evidence type="ECO:0000313" key="2">
    <source>
        <dbReference type="EMBL" id="MBB6038654.1"/>
    </source>
</evidence>
<gene>
    <name evidence="2" type="ORF">HNR73_006540</name>
</gene>
<protein>
    <submittedName>
        <fullName evidence="2">Uncharacterized protein</fullName>
    </submittedName>
</protein>
<feature type="transmembrane region" description="Helical" evidence="1">
    <location>
        <begin position="56"/>
        <end position="81"/>
    </location>
</feature>
<keyword evidence="1" id="KW-0472">Membrane</keyword>
<accession>A0A841FS74</accession>
<keyword evidence="3" id="KW-1185">Reference proteome</keyword>
<dbReference type="EMBL" id="JACHGT010000017">
    <property type="protein sequence ID" value="MBB6038654.1"/>
    <property type="molecule type" value="Genomic_DNA"/>
</dbReference>
<feature type="transmembrane region" description="Helical" evidence="1">
    <location>
        <begin position="128"/>
        <end position="144"/>
    </location>
</feature>
<dbReference type="Proteomes" id="UP000548476">
    <property type="component" value="Unassembled WGS sequence"/>
</dbReference>
<proteinExistence type="predicted"/>
<comment type="caution">
    <text evidence="2">The sequence shown here is derived from an EMBL/GenBank/DDBJ whole genome shotgun (WGS) entry which is preliminary data.</text>
</comment>
<evidence type="ECO:0000256" key="1">
    <source>
        <dbReference type="SAM" id="Phobius"/>
    </source>
</evidence>
<keyword evidence="1" id="KW-0812">Transmembrane</keyword>
<dbReference type="AlphaFoldDB" id="A0A841FS74"/>
<organism evidence="2 3">
    <name type="scientific">Phytomonospora endophytica</name>
    <dbReference type="NCBI Taxonomy" id="714109"/>
    <lineage>
        <taxon>Bacteria</taxon>
        <taxon>Bacillati</taxon>
        <taxon>Actinomycetota</taxon>
        <taxon>Actinomycetes</taxon>
        <taxon>Micromonosporales</taxon>
        <taxon>Micromonosporaceae</taxon>
        <taxon>Phytomonospora</taxon>
    </lineage>
</organism>
<sequence>MTETLGRFLSNVIEFVIAGVLFTTALVLPFNAFFPAEAARVWKQLTGGLAGAPSDALLFVVGSAFAYAAGTFAENMSRLAFEWRLNKVKRSRAVPISHGRMRTAIMARNPDLYLEVESQLKRMRIERVLCLCLLLLLPGLIASLARHATGARVCALVAASLALVLTLLQVEQRFRRYCRAIERGYEESSAVQPDAAKEPVVRKKRR</sequence>